<dbReference type="PROSITE" id="PS51257">
    <property type="entry name" value="PROKAR_LIPOPROTEIN"/>
    <property type="match status" value="1"/>
</dbReference>
<proteinExistence type="predicted"/>
<feature type="chain" id="PRO_5032967486" evidence="2">
    <location>
        <begin position="20"/>
        <end position="182"/>
    </location>
</feature>
<evidence type="ECO:0000313" key="4">
    <source>
        <dbReference type="Proteomes" id="UP000433104"/>
    </source>
</evidence>
<sequence>MTRRPFLRLAAPLTLLALAACSPATEEALGDAEAGEEMIPVEPDGGTGAGAPPLPTDTQAEAEEFAQTMPNAIRGTWREDNLGRAPTAEDCNQTSTTNRNFGKVLTIREDGYSLFETGGDIIEVHNRTDEMIDATFNTSYGDRPSRARKDFALQPGGTLAVNNDDGDGRLSVTQYRRCRGEG</sequence>
<organism evidence="3 4">
    <name type="scientific">Parapontixanthobacter aurantiacus</name>
    <dbReference type="NCBI Taxonomy" id="1463599"/>
    <lineage>
        <taxon>Bacteria</taxon>
        <taxon>Pseudomonadati</taxon>
        <taxon>Pseudomonadota</taxon>
        <taxon>Alphaproteobacteria</taxon>
        <taxon>Sphingomonadales</taxon>
        <taxon>Erythrobacteraceae</taxon>
        <taxon>Parapontixanthobacter</taxon>
    </lineage>
</organism>
<evidence type="ECO:0000256" key="2">
    <source>
        <dbReference type="SAM" id="SignalP"/>
    </source>
</evidence>
<dbReference type="RefSeq" id="WP_160685129.1">
    <property type="nucleotide sequence ID" value="NZ_WTYW01000005.1"/>
</dbReference>
<dbReference type="AlphaFoldDB" id="A0A844ZEQ9"/>
<keyword evidence="4" id="KW-1185">Reference proteome</keyword>
<comment type="caution">
    <text evidence="3">The sequence shown here is derived from an EMBL/GenBank/DDBJ whole genome shotgun (WGS) entry which is preliminary data.</text>
</comment>
<gene>
    <name evidence="3" type="ORF">GRI38_13335</name>
</gene>
<name>A0A844ZEQ9_9SPHN</name>
<dbReference type="Proteomes" id="UP000433104">
    <property type="component" value="Unassembled WGS sequence"/>
</dbReference>
<keyword evidence="2" id="KW-0732">Signal</keyword>
<dbReference type="EMBL" id="WTYW01000005">
    <property type="protein sequence ID" value="MXO87011.1"/>
    <property type="molecule type" value="Genomic_DNA"/>
</dbReference>
<feature type="region of interest" description="Disordered" evidence="1">
    <location>
        <begin position="28"/>
        <end position="56"/>
    </location>
</feature>
<dbReference type="OrthoDB" id="7410175at2"/>
<reference evidence="3 4" key="1">
    <citation type="submission" date="2019-12" db="EMBL/GenBank/DDBJ databases">
        <title>Genomic-based taxomic classification of the family Erythrobacteraceae.</title>
        <authorList>
            <person name="Xu L."/>
        </authorList>
    </citation>
    <scope>NUCLEOTIDE SEQUENCE [LARGE SCALE GENOMIC DNA]</scope>
    <source>
        <strain evidence="3 4">MCCC 1A09962</strain>
    </source>
</reference>
<protein>
    <submittedName>
        <fullName evidence="3">Uncharacterized protein</fullName>
    </submittedName>
</protein>
<evidence type="ECO:0000313" key="3">
    <source>
        <dbReference type="EMBL" id="MXO87011.1"/>
    </source>
</evidence>
<accession>A0A844ZEQ9</accession>
<evidence type="ECO:0000256" key="1">
    <source>
        <dbReference type="SAM" id="MobiDB-lite"/>
    </source>
</evidence>
<feature type="signal peptide" evidence="2">
    <location>
        <begin position="1"/>
        <end position="19"/>
    </location>
</feature>